<organism evidence="7 8">
    <name type="scientific">Rhizoclosmatium globosum</name>
    <dbReference type="NCBI Taxonomy" id="329046"/>
    <lineage>
        <taxon>Eukaryota</taxon>
        <taxon>Fungi</taxon>
        <taxon>Fungi incertae sedis</taxon>
        <taxon>Chytridiomycota</taxon>
        <taxon>Chytridiomycota incertae sedis</taxon>
        <taxon>Chytridiomycetes</taxon>
        <taxon>Chytridiales</taxon>
        <taxon>Chytriomycetaceae</taxon>
        <taxon>Rhizoclosmatium</taxon>
    </lineage>
</organism>
<evidence type="ECO:0000313" key="8">
    <source>
        <dbReference type="Proteomes" id="UP000193642"/>
    </source>
</evidence>
<dbReference type="GO" id="GO:0034440">
    <property type="term" value="P:lipid oxidation"/>
    <property type="evidence" value="ECO:0007669"/>
    <property type="project" value="InterPro"/>
</dbReference>
<feature type="domain" description="Lipoxygenase" evidence="6">
    <location>
        <begin position="367"/>
        <end position="653"/>
    </location>
</feature>
<dbReference type="STRING" id="329046.A0A1Y2B9N4"/>
<protein>
    <recommendedName>
        <fullName evidence="1">Manganese lipoxygenase</fullName>
    </recommendedName>
</protein>
<dbReference type="PROSITE" id="PS51393">
    <property type="entry name" value="LIPOXYGENASE_3"/>
    <property type="match status" value="2"/>
</dbReference>
<feature type="domain" description="Lipoxygenase" evidence="6">
    <location>
        <begin position="168"/>
        <end position="365"/>
    </location>
</feature>
<dbReference type="GO" id="GO:0046872">
    <property type="term" value="F:metal ion binding"/>
    <property type="evidence" value="ECO:0007669"/>
    <property type="project" value="UniProtKB-KW"/>
</dbReference>
<evidence type="ECO:0000256" key="2">
    <source>
        <dbReference type="ARBA" id="ARBA00022723"/>
    </source>
</evidence>
<proteinExistence type="predicted"/>
<evidence type="ECO:0000313" key="7">
    <source>
        <dbReference type="EMBL" id="ORY31562.1"/>
    </source>
</evidence>
<keyword evidence="4" id="KW-0560">Oxidoreductase</keyword>
<dbReference type="Proteomes" id="UP000193642">
    <property type="component" value="Unassembled WGS sequence"/>
</dbReference>
<dbReference type="GO" id="GO:0043651">
    <property type="term" value="P:linoleic acid metabolic process"/>
    <property type="evidence" value="ECO:0007669"/>
    <property type="project" value="UniProtKB-ARBA"/>
</dbReference>
<evidence type="ECO:0000259" key="6">
    <source>
        <dbReference type="PROSITE" id="PS51393"/>
    </source>
</evidence>
<dbReference type="InterPro" id="IPR036226">
    <property type="entry name" value="LipOase_C_sf"/>
</dbReference>
<dbReference type="Gene3D" id="1.20.245.10">
    <property type="entry name" value="Lipoxygenase-1, Domain 5"/>
    <property type="match status" value="3"/>
</dbReference>
<keyword evidence="2" id="KW-0479">Metal-binding</keyword>
<dbReference type="GO" id="GO:0016702">
    <property type="term" value="F:oxidoreductase activity, acting on single donors with incorporation of molecular oxygen, incorporation of two atoms of oxygen"/>
    <property type="evidence" value="ECO:0007669"/>
    <property type="project" value="InterPro"/>
</dbReference>
<evidence type="ECO:0000256" key="1">
    <source>
        <dbReference type="ARBA" id="ARBA00021175"/>
    </source>
</evidence>
<gene>
    <name evidence="7" type="ORF">BCR33DRAFT_723913</name>
</gene>
<evidence type="ECO:0000256" key="5">
    <source>
        <dbReference type="SAM" id="MobiDB-lite"/>
    </source>
</evidence>
<dbReference type="InterPro" id="IPR013819">
    <property type="entry name" value="LipOase_C"/>
</dbReference>
<evidence type="ECO:0000256" key="3">
    <source>
        <dbReference type="ARBA" id="ARBA00022964"/>
    </source>
</evidence>
<keyword evidence="8" id="KW-1185">Reference proteome</keyword>
<dbReference type="EMBL" id="MCGO01000076">
    <property type="protein sequence ID" value="ORY31562.1"/>
    <property type="molecule type" value="Genomic_DNA"/>
</dbReference>
<dbReference type="Pfam" id="PF00305">
    <property type="entry name" value="Lipoxygenase"/>
    <property type="match status" value="2"/>
</dbReference>
<dbReference type="SUPFAM" id="SSF48484">
    <property type="entry name" value="Lipoxigenase"/>
    <property type="match status" value="1"/>
</dbReference>
<comment type="caution">
    <text evidence="7">The sequence shown here is derived from an EMBL/GenBank/DDBJ whole genome shotgun (WGS) entry which is preliminary data.</text>
</comment>
<dbReference type="InterPro" id="IPR000907">
    <property type="entry name" value="LipOase"/>
</dbReference>
<accession>A0A1Y2B9N4</accession>
<name>A0A1Y2B9N4_9FUNG</name>
<dbReference type="OrthoDB" id="2152657at2759"/>
<reference evidence="7 8" key="1">
    <citation type="submission" date="2016-07" db="EMBL/GenBank/DDBJ databases">
        <title>Pervasive Adenine N6-methylation of Active Genes in Fungi.</title>
        <authorList>
            <consortium name="DOE Joint Genome Institute"/>
            <person name="Mondo S.J."/>
            <person name="Dannebaum R.O."/>
            <person name="Kuo R.C."/>
            <person name="Labutti K."/>
            <person name="Haridas S."/>
            <person name="Kuo A."/>
            <person name="Salamov A."/>
            <person name="Ahrendt S.R."/>
            <person name="Lipzen A."/>
            <person name="Sullivan W."/>
            <person name="Andreopoulos W.B."/>
            <person name="Clum A."/>
            <person name="Lindquist E."/>
            <person name="Daum C."/>
            <person name="Ramamoorthy G.K."/>
            <person name="Gryganskyi A."/>
            <person name="Culley D."/>
            <person name="Magnuson J.K."/>
            <person name="James T.Y."/>
            <person name="O'Malley M.A."/>
            <person name="Stajich J.E."/>
            <person name="Spatafora J.W."/>
            <person name="Visel A."/>
            <person name="Grigoriev I.V."/>
        </authorList>
    </citation>
    <scope>NUCLEOTIDE SEQUENCE [LARGE SCALE GENOMIC DNA]</scope>
    <source>
        <strain evidence="7 8">JEL800</strain>
    </source>
</reference>
<feature type="region of interest" description="Disordered" evidence="5">
    <location>
        <begin position="1"/>
        <end position="33"/>
    </location>
</feature>
<dbReference type="AlphaFoldDB" id="A0A1Y2B9N4"/>
<sequence>MSQSIKSFLRRFSEKPSGTKAEETKSSPPKAAVQETPIALVTNLVPSVFRDPETYTGDKLIVQITTGPDNHGLVNVTLHLTLFHSESLGSDATVHETDTSKVSKLAFNPEIIGKDASKNTFYVTASAEIFDNVHAIAINSLSHDLEFESVVIKRERDGEFSQGWYFPTTLPTDKNVPKRIIELREDDFKGWRTKYTAVFKMEGMPVGAAVKKSTLFKDEAYNDTKNVDFTANNLKGMVNRGVAHLLTYGTDKFTSLQNMEETLYSVEPKPDIANTWREDSVFATQLVSGVHPVMIRALPRTTTFPLSILPDLTIAQLSQVKYLQGRDIMQEIQAGHFIYLDYRPYLGKFVTSRNEIAAASPKDQKRNGYLAAPVALIYHNTQESQLYPIAIRFLRHHFTSLMNTNAIGRELLIGAIMTAMSTGDAFFDVMKHMYAQWDFMKCDPVSDLEERGFTGDSEAGSSLDGPGQYPWAEDARDLYKVIQSYAADYINLYYETDESVTKDYELQRWIQETAVLHIVLSNLVWTCTAQHACMNFSQYMYSAYPPNRPPKSLSPPLKSYSEVVDEARLKPALGVALLLNLSFYEPNEVYIGQRMHNLHGPSETEEAAVFEKFGDQVREYGNRVEHRNKTLNGRVKVPYIWLAPEKVTNNIGI</sequence>
<dbReference type="PANTHER" id="PTHR11771">
    <property type="entry name" value="LIPOXYGENASE"/>
    <property type="match status" value="1"/>
</dbReference>
<evidence type="ECO:0000256" key="4">
    <source>
        <dbReference type="ARBA" id="ARBA00023002"/>
    </source>
</evidence>
<keyword evidence="3" id="KW-0223">Dioxygenase</keyword>